<keyword evidence="1" id="KW-0436">Ligase</keyword>
<dbReference type="InterPro" id="IPR020845">
    <property type="entry name" value="AMP-binding_CS"/>
</dbReference>
<evidence type="ECO:0000256" key="1">
    <source>
        <dbReference type="ARBA" id="ARBA00022598"/>
    </source>
</evidence>
<dbReference type="Gene3D" id="3.40.50.12780">
    <property type="entry name" value="N-terminal domain of ligase-like"/>
    <property type="match status" value="1"/>
</dbReference>
<dbReference type="InterPro" id="IPR000873">
    <property type="entry name" value="AMP-dep_synth/lig_dom"/>
</dbReference>
<evidence type="ECO:0000313" key="6">
    <source>
        <dbReference type="Proteomes" id="UP001465331"/>
    </source>
</evidence>
<evidence type="ECO:0000313" key="5">
    <source>
        <dbReference type="EMBL" id="MES0872608.1"/>
    </source>
</evidence>
<dbReference type="Pfam" id="PF00501">
    <property type="entry name" value="AMP-binding"/>
    <property type="match status" value="1"/>
</dbReference>
<name>A0ABV2A5R8_9GAMM</name>
<organism evidence="5 6">
    <name type="scientific">Sinimarinibacterium thermocellulolyticum</name>
    <dbReference type="NCBI Taxonomy" id="3170016"/>
    <lineage>
        <taxon>Bacteria</taxon>
        <taxon>Pseudomonadati</taxon>
        <taxon>Pseudomonadota</taxon>
        <taxon>Gammaproteobacteria</taxon>
        <taxon>Nevskiales</taxon>
        <taxon>Nevskiaceae</taxon>
        <taxon>Sinimarinibacterium</taxon>
    </lineage>
</organism>
<evidence type="ECO:0000259" key="4">
    <source>
        <dbReference type="Pfam" id="PF00501"/>
    </source>
</evidence>
<feature type="domain" description="AMP-dependent synthetase/ligase" evidence="4">
    <location>
        <begin position="13"/>
        <end position="390"/>
    </location>
</feature>
<accession>A0ABV2A5R8</accession>
<evidence type="ECO:0000256" key="2">
    <source>
        <dbReference type="ARBA" id="ARBA00022832"/>
    </source>
</evidence>
<dbReference type="RefSeq" id="WP_352886595.1">
    <property type="nucleotide sequence ID" value="NZ_JBEPIJ010000001.1"/>
</dbReference>
<dbReference type="Pfam" id="PF23562">
    <property type="entry name" value="AMP-binding_C_3"/>
    <property type="match status" value="1"/>
</dbReference>
<protein>
    <submittedName>
        <fullName evidence="5">AMP-binding protein</fullName>
    </submittedName>
</protein>
<keyword evidence="3" id="KW-0443">Lipid metabolism</keyword>
<gene>
    <name evidence="5" type="ORF">ABSH63_01090</name>
</gene>
<dbReference type="Proteomes" id="UP001465331">
    <property type="component" value="Unassembled WGS sequence"/>
</dbReference>
<reference evidence="5 6" key="1">
    <citation type="submission" date="2024-06" db="EMBL/GenBank/DDBJ databases">
        <authorList>
            <person name="Li Z."/>
            <person name="Jiang Y."/>
        </authorList>
    </citation>
    <scope>NUCLEOTIDE SEQUENCE [LARGE SCALE GENOMIC DNA]</scope>
    <source>
        <strain evidence="5 6">HSW-8</strain>
    </source>
</reference>
<dbReference type="PANTHER" id="PTHR43272">
    <property type="entry name" value="LONG-CHAIN-FATTY-ACID--COA LIGASE"/>
    <property type="match status" value="1"/>
</dbReference>
<comment type="caution">
    <text evidence="5">The sequence shown here is derived from an EMBL/GenBank/DDBJ whole genome shotgun (WGS) entry which is preliminary data.</text>
</comment>
<sequence>MSSQKNPVEMLLQWAKEKPNQAWLYQPVDGVWKKYTWAEAEAQVRSMASALRALGLPPGSAVAISGRNTAHWVLADLAIAMAGYISVGLYPKQAPEAVSYILNHCEAKAIFIGPMPDVDQFMGALPPGIKTIGFPYAEVPRCDHAWDELVRAHEPFAGYQPPDPKALVSLIYTSGTTGNPKGVMITTENLTFATSGLMKTMPAKGQERFFSYLPLAHAFERGAVEMASIYLGAEVWFLENLDKLPEQLKHVAPTRFFGVPLVYGRIQAGVLRKMPQEKLDRLLKIPLLSSLVKKKIKKGIGLHNARYLFVGAAPMPIPLMQWFEKIGITVLQGYGMTENNIYATANLPGANRIGSVGRALPGADMRIFEPDEKGEGEIQYKHPGVTPGYYKDPEKTAELFTADGWLRTGDKGRIDQDGYLFITGRVKDIFKTLKGKYVAPAPIEGALSRNTDIDQLCLVGAGLKQPIMIVTLVQPPTKSREEIEKGLIADMDAVNATLEPHEQIAKIIVAKDAWTIDNGVMTPTMKVKRNIVEQRYMPLLEKHAGDVKTKVVWE</sequence>
<dbReference type="EMBL" id="JBEPIJ010000001">
    <property type="protein sequence ID" value="MES0872608.1"/>
    <property type="molecule type" value="Genomic_DNA"/>
</dbReference>
<proteinExistence type="predicted"/>
<keyword evidence="6" id="KW-1185">Reference proteome</keyword>
<dbReference type="InterPro" id="IPR042099">
    <property type="entry name" value="ANL_N_sf"/>
</dbReference>
<dbReference type="PROSITE" id="PS00455">
    <property type="entry name" value="AMP_BINDING"/>
    <property type="match status" value="1"/>
</dbReference>
<dbReference type="SUPFAM" id="SSF56801">
    <property type="entry name" value="Acetyl-CoA synthetase-like"/>
    <property type="match status" value="1"/>
</dbReference>
<evidence type="ECO:0000256" key="3">
    <source>
        <dbReference type="ARBA" id="ARBA00023098"/>
    </source>
</evidence>
<dbReference type="PANTHER" id="PTHR43272:SF32">
    <property type="entry name" value="AMP-DEPENDENT SYNTHETASE_LIGASE DOMAIN-CONTAINING PROTEIN"/>
    <property type="match status" value="1"/>
</dbReference>
<keyword evidence="2" id="KW-0276">Fatty acid metabolism</keyword>